<dbReference type="RefSeq" id="WP_217940577.1">
    <property type="nucleotide sequence ID" value="NZ_JAHTGR010000002.1"/>
</dbReference>
<dbReference type="InterPro" id="IPR013424">
    <property type="entry name" value="Ice-binding_C"/>
</dbReference>
<reference evidence="3" key="1">
    <citation type="submission" date="2021-07" db="EMBL/GenBank/DDBJ databases">
        <title>Characterization of violacein-producing bacteria and related species.</title>
        <authorList>
            <person name="Wilson H.S."/>
            <person name="De Leon M.E."/>
        </authorList>
    </citation>
    <scope>NUCLEOTIDE SEQUENCE</scope>
    <source>
        <strain evidence="3">HSC-15S17</strain>
    </source>
</reference>
<feature type="domain" description="Ice-binding protein C-terminal" evidence="2">
    <location>
        <begin position="277"/>
        <end position="300"/>
    </location>
</feature>
<accession>A0AA41H4U9</accession>
<evidence type="ECO:0000313" key="6">
    <source>
        <dbReference type="Proteomes" id="UP001162889"/>
    </source>
</evidence>
<feature type="chain" id="PRO_5041339531" evidence="1">
    <location>
        <begin position="31"/>
        <end position="305"/>
    </location>
</feature>
<comment type="caution">
    <text evidence="3">The sequence shown here is derived from an EMBL/GenBank/DDBJ whole genome shotgun (WGS) entry which is preliminary data.</text>
</comment>
<keyword evidence="6" id="KW-1185">Reference proteome</keyword>
<dbReference type="Pfam" id="PF07589">
    <property type="entry name" value="PEP-CTERM"/>
    <property type="match status" value="1"/>
</dbReference>
<sequence>MNAKILKKKTLAAAICLTVAGFGAAGSAQATAIAFAENRLTNFAITSSPGSNISVTGTPQRNTSNFATFTGFPGAVFQDPVPLGNASDALEAFSGTGPVPGQNNYVFLAGSSGGMVGSRGDSDTAAGNPFAPGGVPQVNNVAEARVTTGAGKAGSSGGMNTANAAIAFSFVLAGPGTITFNFSDVYRYYASTTTNGEGAQGTIANIFTINDAAGNTVFNDSQAVLNVNCASNSGVPSVCDSGLLSGTFSDTSGLLSAGNYTVSLLTSSAATVTSLAAVPEPATLLLLGGGLGAMAFVRRRSAAHC</sequence>
<dbReference type="EMBL" id="JALJZU010000008">
    <property type="protein sequence ID" value="MCP2010269.1"/>
    <property type="molecule type" value="Genomic_DNA"/>
</dbReference>
<evidence type="ECO:0000256" key="1">
    <source>
        <dbReference type="SAM" id="SignalP"/>
    </source>
</evidence>
<dbReference type="NCBIfam" id="NF041538">
    <property type="entry name" value="PEP_EDSA_1"/>
    <property type="match status" value="1"/>
</dbReference>
<dbReference type="EMBL" id="JAHTGR010000002">
    <property type="protein sequence ID" value="MBV6319905.1"/>
    <property type="molecule type" value="Genomic_DNA"/>
</dbReference>
<dbReference type="Proteomes" id="UP001162889">
    <property type="component" value="Unassembled WGS sequence"/>
</dbReference>
<evidence type="ECO:0000313" key="3">
    <source>
        <dbReference type="EMBL" id="MBV6319905.1"/>
    </source>
</evidence>
<dbReference type="NCBIfam" id="TIGR02595">
    <property type="entry name" value="PEP_CTERM"/>
    <property type="match status" value="1"/>
</dbReference>
<reference evidence="4" key="2">
    <citation type="submission" date="2022-03" db="EMBL/GenBank/DDBJ databases">
        <title>Genome Encyclopedia of Bacteria and Archaea VI: Functional Genomics of Type Strains.</title>
        <authorList>
            <person name="Whitman W."/>
        </authorList>
    </citation>
    <scope>NUCLEOTIDE SEQUENCE</scope>
    <source>
        <strain evidence="4">HSC-15S17</strain>
    </source>
</reference>
<evidence type="ECO:0000259" key="2">
    <source>
        <dbReference type="Pfam" id="PF07589"/>
    </source>
</evidence>
<keyword evidence="1" id="KW-0732">Signal</keyword>
<dbReference type="Proteomes" id="UP001155901">
    <property type="component" value="Unassembled WGS sequence"/>
</dbReference>
<protein>
    <submittedName>
        <fullName evidence="3">PEP-CTERM sorting domain-containing protein</fullName>
    </submittedName>
</protein>
<proteinExistence type="predicted"/>
<dbReference type="AlphaFoldDB" id="A0AA41H4U9"/>
<feature type="signal peptide" evidence="1">
    <location>
        <begin position="1"/>
        <end position="30"/>
    </location>
</feature>
<evidence type="ECO:0000313" key="5">
    <source>
        <dbReference type="Proteomes" id="UP001155901"/>
    </source>
</evidence>
<name>A0AA41H4U9_9BURK</name>
<organism evidence="3 5">
    <name type="scientific">Duganella violaceipulchra</name>
    <dbReference type="NCBI Taxonomy" id="2849652"/>
    <lineage>
        <taxon>Bacteria</taxon>
        <taxon>Pseudomonadati</taxon>
        <taxon>Pseudomonadota</taxon>
        <taxon>Betaproteobacteria</taxon>
        <taxon>Burkholderiales</taxon>
        <taxon>Oxalobacteraceae</taxon>
        <taxon>Telluria group</taxon>
        <taxon>Duganella</taxon>
    </lineage>
</organism>
<dbReference type="InterPro" id="IPR048213">
    <property type="entry name" value="EDSA_1-like"/>
</dbReference>
<gene>
    <name evidence="3" type="ORF">KVP70_03080</name>
    <name evidence="4" type="ORF">L1274_004009</name>
</gene>
<evidence type="ECO:0000313" key="4">
    <source>
        <dbReference type="EMBL" id="MCP2010269.1"/>
    </source>
</evidence>